<dbReference type="AlphaFoldDB" id="A0A538TCQ5"/>
<sequence length="125" mass="13247">MHPTHPGRKRPALTSILLASLLGTGALTLVQCTMVGDRLTGLPSNSQAPVSCVQGCNDQYADLFKAEQRRHLTALEACLSLDAGDERNDCLTAESNLHETNMTNLTQGKVDCQDGCHNQGVGNGG</sequence>
<proteinExistence type="predicted"/>
<accession>A0A538TCQ5</accession>
<gene>
    <name evidence="1" type="ORF">E6K78_12815</name>
</gene>
<comment type="caution">
    <text evidence="1">The sequence shown here is derived from an EMBL/GenBank/DDBJ whole genome shotgun (WGS) entry which is preliminary data.</text>
</comment>
<organism evidence="1 2">
    <name type="scientific">Eiseniibacteriota bacterium</name>
    <dbReference type="NCBI Taxonomy" id="2212470"/>
    <lineage>
        <taxon>Bacteria</taxon>
        <taxon>Candidatus Eiseniibacteriota</taxon>
    </lineage>
</organism>
<evidence type="ECO:0000313" key="2">
    <source>
        <dbReference type="Proteomes" id="UP000316609"/>
    </source>
</evidence>
<name>A0A538TCQ5_UNCEI</name>
<dbReference type="EMBL" id="VBOY01000176">
    <property type="protein sequence ID" value="TMQ61432.1"/>
    <property type="molecule type" value="Genomic_DNA"/>
</dbReference>
<evidence type="ECO:0000313" key="1">
    <source>
        <dbReference type="EMBL" id="TMQ61432.1"/>
    </source>
</evidence>
<dbReference type="Proteomes" id="UP000316609">
    <property type="component" value="Unassembled WGS sequence"/>
</dbReference>
<protein>
    <submittedName>
        <fullName evidence="1">Uncharacterized protein</fullName>
    </submittedName>
</protein>
<reference evidence="1 2" key="1">
    <citation type="journal article" date="2019" name="Nat. Microbiol.">
        <title>Mediterranean grassland soil C-N compound turnover is dependent on rainfall and depth, and is mediated by genomically divergent microorganisms.</title>
        <authorList>
            <person name="Diamond S."/>
            <person name="Andeer P.F."/>
            <person name="Li Z."/>
            <person name="Crits-Christoph A."/>
            <person name="Burstein D."/>
            <person name="Anantharaman K."/>
            <person name="Lane K.R."/>
            <person name="Thomas B.C."/>
            <person name="Pan C."/>
            <person name="Northen T.R."/>
            <person name="Banfield J.F."/>
        </authorList>
    </citation>
    <scope>NUCLEOTIDE SEQUENCE [LARGE SCALE GENOMIC DNA]</scope>
    <source>
        <strain evidence="1">WS_8</strain>
    </source>
</reference>